<dbReference type="Proteomes" id="UP000465846">
    <property type="component" value="Chromosome"/>
</dbReference>
<organism evidence="2 3">
    <name type="scientific">Halogeometricum borinquense</name>
    <dbReference type="NCBI Taxonomy" id="60847"/>
    <lineage>
        <taxon>Archaea</taxon>
        <taxon>Methanobacteriati</taxon>
        <taxon>Methanobacteriota</taxon>
        <taxon>Stenosarchaea group</taxon>
        <taxon>Halobacteria</taxon>
        <taxon>Halobacteriales</taxon>
        <taxon>Haloferacaceae</taxon>
        <taxon>Halogeometricum</taxon>
    </lineage>
</organism>
<feature type="compositionally biased region" description="Polar residues" evidence="1">
    <location>
        <begin position="74"/>
        <end position="89"/>
    </location>
</feature>
<evidence type="ECO:0000313" key="3">
    <source>
        <dbReference type="Proteomes" id="UP000465846"/>
    </source>
</evidence>
<name>A0A6C0UH45_9EURY</name>
<dbReference type="EMBL" id="CP048739">
    <property type="protein sequence ID" value="QIB74755.1"/>
    <property type="molecule type" value="Genomic_DNA"/>
</dbReference>
<dbReference type="GeneID" id="44079922"/>
<accession>A0A6C0UH45</accession>
<feature type="region of interest" description="Disordered" evidence="1">
    <location>
        <begin position="1"/>
        <end position="25"/>
    </location>
</feature>
<proteinExistence type="predicted"/>
<feature type="compositionally biased region" description="Basic and acidic residues" evidence="1">
    <location>
        <begin position="106"/>
        <end position="126"/>
    </location>
</feature>
<dbReference type="AlphaFoldDB" id="A0A6C0UH45"/>
<gene>
    <name evidence="2" type="ORF">G3I44_10935</name>
</gene>
<evidence type="ECO:0000256" key="1">
    <source>
        <dbReference type="SAM" id="MobiDB-lite"/>
    </source>
</evidence>
<protein>
    <submittedName>
        <fullName evidence="2">Uncharacterized protein</fullName>
    </submittedName>
</protein>
<evidence type="ECO:0000313" key="2">
    <source>
        <dbReference type="EMBL" id="QIB74755.1"/>
    </source>
</evidence>
<dbReference type="RefSeq" id="WP_163486643.1">
    <property type="nucleotide sequence ID" value="NZ_CP048739.1"/>
</dbReference>
<feature type="region of interest" description="Disordered" evidence="1">
    <location>
        <begin position="66"/>
        <end position="126"/>
    </location>
</feature>
<reference evidence="2 3" key="1">
    <citation type="submission" date="2020-02" db="EMBL/GenBank/DDBJ databases">
        <title>Whole genome sequence of Halogeometricum borinquense strain wsp4.</title>
        <authorList>
            <person name="Verma D.K."/>
            <person name="Gopal K."/>
            <person name="Prasad E.S."/>
        </authorList>
    </citation>
    <scope>NUCLEOTIDE SEQUENCE [LARGE SCALE GENOMIC DNA]</scope>
    <source>
        <strain evidence="3">wsp4</strain>
    </source>
</reference>
<sequence>MTKKNRFAQLRAQNAAEEQDAEEMADAVLTPIEAMEADKDGQTAVEYVRDHYDVDPANFKNEHELNQVLAQKAQEGNGSDPSGVLTGSGSLDGKASATPDADSQPEDPRKESIRKELSQMSASERDLIREVLAEMGSGQGVQAAAAGNPDVEEVADAVLTGAEAHKADQLGMSKAQFVQQEYDVDPAKFPNEHALNRAMSKQ</sequence>